<sequence length="40" mass="4862">MEEYQRLTKPKTRLTDFFKDSPLYDLDLDRSQDIAREVDL</sequence>
<name>A0A2N5N2F0_9BACL</name>
<dbReference type="AlphaFoldDB" id="A0A2N5N2F0"/>
<reference evidence="1 2" key="1">
    <citation type="submission" date="2017-05" db="EMBL/GenBank/DDBJ databases">
        <title>Functional genome analysis of Paenibacillus pasadenensis strain R16: insights on endophytic life style and antifungal activity.</title>
        <authorList>
            <person name="Passera A."/>
            <person name="Marcolungo L."/>
            <person name="Casati P."/>
            <person name="Brasca M."/>
            <person name="Quaglino F."/>
            <person name="Delledonne M."/>
        </authorList>
    </citation>
    <scope>NUCLEOTIDE SEQUENCE [LARGE SCALE GENOMIC DNA]</scope>
    <source>
        <strain evidence="1 2">R16</strain>
    </source>
</reference>
<protein>
    <submittedName>
        <fullName evidence="1">Uncharacterized protein</fullName>
    </submittedName>
</protein>
<dbReference type="EMBL" id="NFEZ01000004">
    <property type="protein sequence ID" value="PLT44510.1"/>
    <property type="molecule type" value="Genomic_DNA"/>
</dbReference>
<dbReference type="Proteomes" id="UP000234789">
    <property type="component" value="Unassembled WGS sequence"/>
</dbReference>
<gene>
    <name evidence="1" type="ORF">B8V81_2941</name>
</gene>
<organism evidence="1 2">
    <name type="scientific">Paenibacillus pasadenensis</name>
    <dbReference type="NCBI Taxonomy" id="217090"/>
    <lineage>
        <taxon>Bacteria</taxon>
        <taxon>Bacillati</taxon>
        <taxon>Bacillota</taxon>
        <taxon>Bacilli</taxon>
        <taxon>Bacillales</taxon>
        <taxon>Paenibacillaceae</taxon>
        <taxon>Paenibacillus</taxon>
    </lineage>
</organism>
<proteinExistence type="predicted"/>
<evidence type="ECO:0000313" key="1">
    <source>
        <dbReference type="EMBL" id="PLT44510.1"/>
    </source>
</evidence>
<comment type="caution">
    <text evidence="1">The sequence shown here is derived from an EMBL/GenBank/DDBJ whole genome shotgun (WGS) entry which is preliminary data.</text>
</comment>
<keyword evidence="2" id="KW-1185">Reference proteome</keyword>
<accession>A0A2N5N2F0</accession>
<evidence type="ECO:0000313" key="2">
    <source>
        <dbReference type="Proteomes" id="UP000234789"/>
    </source>
</evidence>